<feature type="domain" description="OmpA-like" evidence="3">
    <location>
        <begin position="235"/>
        <end position="358"/>
    </location>
</feature>
<evidence type="ECO:0000259" key="3">
    <source>
        <dbReference type="PROSITE" id="PS51123"/>
    </source>
</evidence>
<comment type="caution">
    <text evidence="4">The sequence shown here is derived from an EMBL/GenBank/DDBJ whole genome shotgun (WGS) entry which is preliminary data.</text>
</comment>
<dbReference type="Proteomes" id="UP000294513">
    <property type="component" value="Unassembled WGS sequence"/>
</dbReference>
<evidence type="ECO:0000256" key="1">
    <source>
        <dbReference type="PROSITE-ProRule" id="PRU00473"/>
    </source>
</evidence>
<dbReference type="PANTHER" id="PTHR30329:SF21">
    <property type="entry name" value="LIPOPROTEIN YIAD-RELATED"/>
    <property type="match status" value="1"/>
</dbReference>
<reference evidence="4 5" key="1">
    <citation type="submission" date="2019-03" db="EMBL/GenBank/DDBJ databases">
        <title>Draft genome sequences of novel Actinobacteria.</title>
        <authorList>
            <person name="Sahin N."/>
            <person name="Ay H."/>
            <person name="Saygin H."/>
        </authorList>
    </citation>
    <scope>NUCLEOTIDE SEQUENCE [LARGE SCALE GENOMIC DNA]</scope>
    <source>
        <strain evidence="4 5">H3C3</strain>
    </source>
</reference>
<accession>A0A4R5AI74</accession>
<feature type="region of interest" description="Disordered" evidence="2">
    <location>
        <begin position="319"/>
        <end position="340"/>
    </location>
</feature>
<dbReference type="RefSeq" id="WP_131901815.1">
    <property type="nucleotide sequence ID" value="NZ_SMKU01000314.1"/>
</dbReference>
<organism evidence="4 5">
    <name type="scientific">Actinomadura rubrisoli</name>
    <dbReference type="NCBI Taxonomy" id="2530368"/>
    <lineage>
        <taxon>Bacteria</taxon>
        <taxon>Bacillati</taxon>
        <taxon>Actinomycetota</taxon>
        <taxon>Actinomycetes</taxon>
        <taxon>Streptosporangiales</taxon>
        <taxon>Thermomonosporaceae</taxon>
        <taxon>Actinomadura</taxon>
    </lineage>
</organism>
<evidence type="ECO:0000313" key="4">
    <source>
        <dbReference type="EMBL" id="TDD69812.1"/>
    </source>
</evidence>
<protein>
    <submittedName>
        <fullName evidence="4">OmpA family protein</fullName>
    </submittedName>
</protein>
<dbReference type="Pfam" id="PF00691">
    <property type="entry name" value="OmpA"/>
    <property type="match status" value="1"/>
</dbReference>
<feature type="region of interest" description="Disordered" evidence="2">
    <location>
        <begin position="38"/>
        <end position="60"/>
    </location>
</feature>
<evidence type="ECO:0000313" key="5">
    <source>
        <dbReference type="Proteomes" id="UP000294513"/>
    </source>
</evidence>
<dbReference type="Gene3D" id="3.30.1330.60">
    <property type="entry name" value="OmpA-like domain"/>
    <property type="match status" value="1"/>
</dbReference>
<dbReference type="InterPro" id="IPR036737">
    <property type="entry name" value="OmpA-like_sf"/>
</dbReference>
<evidence type="ECO:0000256" key="2">
    <source>
        <dbReference type="SAM" id="MobiDB-lite"/>
    </source>
</evidence>
<dbReference type="PROSITE" id="PS51123">
    <property type="entry name" value="OMPA_2"/>
    <property type="match status" value="1"/>
</dbReference>
<dbReference type="GO" id="GO:0016020">
    <property type="term" value="C:membrane"/>
    <property type="evidence" value="ECO:0007669"/>
    <property type="project" value="UniProtKB-UniRule"/>
</dbReference>
<feature type="compositionally biased region" description="Basic and acidic residues" evidence="2">
    <location>
        <begin position="327"/>
        <end position="340"/>
    </location>
</feature>
<proteinExistence type="predicted"/>
<keyword evidence="1" id="KW-0472">Membrane</keyword>
<name>A0A4R5AI74_9ACTN</name>
<dbReference type="CDD" id="cd07185">
    <property type="entry name" value="OmpA_C-like"/>
    <property type="match status" value="1"/>
</dbReference>
<dbReference type="PROSITE" id="PS51257">
    <property type="entry name" value="PROKAR_LIPOPROTEIN"/>
    <property type="match status" value="1"/>
</dbReference>
<sequence length="525" mass="54571">MPAGRSLRVHGCHRVYGAVPVAVSLAALLLAAGCADSSRAEKSDPPTVKGNGPSPSPTVQAASVLSKEGWFGTSNALHARVQIKGVERQAGKSVLRYTVISMDTAPKTVPFTVRLLDPVARKLYRQTSSGGQAGEQFQPNAAREMATEFPLVPQDVTKLTVLTTGTAGEFTGVPVTGTGGAPGSSPGTPSSSPSAPGSPSGTPGVNGAVPPINGTNPADLYDITEGEVKDVTSGGSDVTVNLRTDVLFAVDSAKLSSRAKSVLDQAAQEIKQNTDPAKRALTFNGHTDSKGSDTDNLKLSKDRAEAVMKEMKTRLGGSYTYSAQGKGEAEPIAKEGGPDDAKARARNRRVQISYQVKQQTPGGTGTTTPPAGGRGSTIAPAAFRPQDGAKVASRYGRFGKDKRRLDVKPFYRDGAYIVAVFDIVNEGPGATPPTADYAHKDYPGGVFTSFSVLVPGGKDVYRAVRISTLDAQGVAPYVDPGFATFRTAVNEPVRGFAYIPAPPGNPSTVVFDGGPFGKVNNVPVS</sequence>
<feature type="compositionally biased region" description="Low complexity" evidence="2">
    <location>
        <begin position="183"/>
        <end position="203"/>
    </location>
</feature>
<dbReference type="InterPro" id="IPR050330">
    <property type="entry name" value="Bact_OuterMem_StrucFunc"/>
</dbReference>
<feature type="region of interest" description="Disordered" evidence="2">
    <location>
        <begin position="169"/>
        <end position="219"/>
    </location>
</feature>
<dbReference type="InterPro" id="IPR006665">
    <property type="entry name" value="OmpA-like"/>
</dbReference>
<dbReference type="PANTHER" id="PTHR30329">
    <property type="entry name" value="STATOR ELEMENT OF FLAGELLAR MOTOR COMPLEX"/>
    <property type="match status" value="1"/>
</dbReference>
<dbReference type="AlphaFoldDB" id="A0A4R5AI74"/>
<dbReference type="SUPFAM" id="SSF103088">
    <property type="entry name" value="OmpA-like"/>
    <property type="match status" value="1"/>
</dbReference>
<keyword evidence="5" id="KW-1185">Reference proteome</keyword>
<dbReference type="EMBL" id="SMKU01000314">
    <property type="protein sequence ID" value="TDD69812.1"/>
    <property type="molecule type" value="Genomic_DNA"/>
</dbReference>
<gene>
    <name evidence="4" type="ORF">E1298_37130</name>
</gene>
<dbReference type="OrthoDB" id="5243843at2"/>